<dbReference type="AlphaFoldDB" id="A0A2A4J5P7"/>
<dbReference type="PANTHER" id="PTHR42909">
    <property type="entry name" value="ZGC:136858"/>
    <property type="match status" value="1"/>
</dbReference>
<dbReference type="InterPro" id="IPR011611">
    <property type="entry name" value="PfkB_dom"/>
</dbReference>
<dbReference type="PANTHER" id="PTHR42909:SF1">
    <property type="entry name" value="CARBOHYDRATE KINASE PFKB DOMAIN-CONTAINING PROTEIN"/>
    <property type="match status" value="1"/>
</dbReference>
<accession>A0A2A4J5P7</accession>
<dbReference type="InterPro" id="IPR029056">
    <property type="entry name" value="Ribokinase-like"/>
</dbReference>
<dbReference type="GO" id="GO:0006796">
    <property type="term" value="P:phosphate-containing compound metabolic process"/>
    <property type="evidence" value="ECO:0007669"/>
    <property type="project" value="UniProtKB-ARBA"/>
</dbReference>
<dbReference type="GO" id="GO:0016798">
    <property type="term" value="F:hydrolase activity, acting on glycosyl bonds"/>
    <property type="evidence" value="ECO:0007669"/>
    <property type="project" value="TreeGrafter"/>
</dbReference>
<keyword evidence="1" id="KW-0479">Metal-binding</keyword>
<comment type="caution">
    <text evidence="3">The sequence shown here is derived from an EMBL/GenBank/DDBJ whole genome shotgun (WGS) entry which is preliminary data.</text>
</comment>
<evidence type="ECO:0000313" key="3">
    <source>
        <dbReference type="EMBL" id="PCG66998.1"/>
    </source>
</evidence>
<reference evidence="3" key="1">
    <citation type="submission" date="2017-09" db="EMBL/GenBank/DDBJ databases">
        <title>Contemporary evolution of a Lepidopteran species, Heliothis virescens, in response to modern agricultural practices.</title>
        <authorList>
            <person name="Fritz M.L."/>
            <person name="Deyonke A.M."/>
            <person name="Papanicolaou A."/>
            <person name="Micinski S."/>
            <person name="Westbrook J."/>
            <person name="Gould F."/>
        </authorList>
    </citation>
    <scope>NUCLEOTIDE SEQUENCE [LARGE SCALE GENOMIC DNA]</scope>
    <source>
        <strain evidence="3">HvINT-</strain>
        <tissue evidence="3">Whole body</tissue>
    </source>
</reference>
<gene>
    <name evidence="3" type="ORF">B5V51_6988</name>
</gene>
<sequence>MICYLLQFDGSTHMCGTEQGAGGVGRNMAEALFRLRGGRTKLLTAVGDDADGEYLANVAPGLLLDDCVVKNGRTPSYAAVMDVRGECLLGLGDMALHNHITVDLVNKHINVLEKAPLVVIDGNVPQATINYVLDTCHHLRKPGTC</sequence>
<protein>
    <recommendedName>
        <fullName evidence="2">Carbohydrate kinase PfkB domain-containing protein</fullName>
    </recommendedName>
</protein>
<dbReference type="Gene3D" id="3.40.1190.20">
    <property type="match status" value="1"/>
</dbReference>
<dbReference type="SUPFAM" id="SSF53613">
    <property type="entry name" value="Ribokinase-like"/>
    <property type="match status" value="1"/>
</dbReference>
<proteinExistence type="predicted"/>
<feature type="domain" description="Carbohydrate kinase PfkB" evidence="2">
    <location>
        <begin position="17"/>
        <end position="138"/>
    </location>
</feature>
<dbReference type="STRING" id="7102.A0A2A4J5P7"/>
<evidence type="ECO:0000256" key="1">
    <source>
        <dbReference type="ARBA" id="ARBA00022723"/>
    </source>
</evidence>
<dbReference type="GO" id="GO:0046872">
    <property type="term" value="F:metal ion binding"/>
    <property type="evidence" value="ECO:0007669"/>
    <property type="project" value="UniProtKB-KW"/>
</dbReference>
<dbReference type="EMBL" id="NWSH01003076">
    <property type="protein sequence ID" value="PCG66998.1"/>
    <property type="molecule type" value="Genomic_DNA"/>
</dbReference>
<dbReference type="GO" id="GO:0005737">
    <property type="term" value="C:cytoplasm"/>
    <property type="evidence" value="ECO:0007669"/>
    <property type="project" value="TreeGrafter"/>
</dbReference>
<evidence type="ECO:0000259" key="2">
    <source>
        <dbReference type="Pfam" id="PF00294"/>
    </source>
</evidence>
<dbReference type="Pfam" id="PF00294">
    <property type="entry name" value="PfkB"/>
    <property type="match status" value="1"/>
</dbReference>
<name>A0A2A4J5P7_HELVI</name>
<organism evidence="3">
    <name type="scientific">Heliothis virescens</name>
    <name type="common">Tobacco budworm moth</name>
    <dbReference type="NCBI Taxonomy" id="7102"/>
    <lineage>
        <taxon>Eukaryota</taxon>
        <taxon>Metazoa</taxon>
        <taxon>Ecdysozoa</taxon>
        <taxon>Arthropoda</taxon>
        <taxon>Hexapoda</taxon>
        <taxon>Insecta</taxon>
        <taxon>Pterygota</taxon>
        <taxon>Neoptera</taxon>
        <taxon>Endopterygota</taxon>
        <taxon>Lepidoptera</taxon>
        <taxon>Glossata</taxon>
        <taxon>Ditrysia</taxon>
        <taxon>Noctuoidea</taxon>
        <taxon>Noctuidae</taxon>
        <taxon>Heliothinae</taxon>
        <taxon>Heliothis</taxon>
    </lineage>
</organism>
<dbReference type="GO" id="GO:0004730">
    <property type="term" value="F:pseudouridylate synthase activity"/>
    <property type="evidence" value="ECO:0007669"/>
    <property type="project" value="TreeGrafter"/>
</dbReference>